<accession>A0A0M9BNL8</accession>
<evidence type="ECO:0008006" key="5">
    <source>
        <dbReference type="Google" id="ProtNLM"/>
    </source>
</evidence>
<evidence type="ECO:0000313" key="4">
    <source>
        <dbReference type="Proteomes" id="UP000037688"/>
    </source>
</evidence>
<evidence type="ECO:0000259" key="2">
    <source>
        <dbReference type="Pfam" id="PF15615"/>
    </source>
</evidence>
<dbReference type="EMBL" id="LITU01000065">
    <property type="protein sequence ID" value="KOY15136.1"/>
    <property type="molecule type" value="Genomic_DNA"/>
</dbReference>
<reference evidence="3 4" key="1">
    <citation type="submission" date="2015-08" db="EMBL/GenBank/DDBJ databases">
        <title>Draft genome sequence of cellulolytic and xylanolytic Paenibacillus sp. A59, isolated from a decaying forest soil from Patagonia, Argentina.</title>
        <authorList>
            <person name="Ghio S."/>
            <person name="Caceres A.M."/>
            <person name="Talia P."/>
            <person name="Grasso D."/>
            <person name="Campos E."/>
        </authorList>
    </citation>
    <scope>NUCLEOTIDE SEQUENCE [LARGE SCALE GENOMIC DNA]</scope>
    <source>
        <strain evidence="3 4">A59</strain>
    </source>
</reference>
<dbReference type="InterPro" id="IPR028932">
    <property type="entry name" value="TerB-C"/>
</dbReference>
<evidence type="ECO:0000313" key="3">
    <source>
        <dbReference type="EMBL" id="KOY15136.1"/>
    </source>
</evidence>
<name>A0A0M9BNL8_9BACL</name>
<feature type="domain" description="TerB-C" evidence="2">
    <location>
        <begin position="347"/>
        <end position="535"/>
    </location>
</feature>
<sequence>MKEDSRQLEFMEIDLSEEPITAAVPVPDRSTIVRADFDIRLPGGILSSEKRFVEEARQLIEVKGEQVPWVPFMSYWPTYGVMNEPQRKWYMYWRTEVRQGRFPDTDLSYLFVHIYELINGIGWQEPQEGYDQLKQLWMNYRERLPQLDVYMQEWIIDYGLVHELNMSLSEMVELSSGYLPPEILDMELQRLLNNDISDISLKLLQRYYDYDITLSKFYRDGGKQVLEQYIPRVMALVDSYLLRTRKAGILDQFQLNHERTMERTLFRKAVYDDSTYGKSVRMTYVPIGEHADFVQFVTRVFRCTENKCRELLGFRGRLRGKTLEPELANVIERYLDKAFAFEQMRVVEQPIVRINAEKLASLQQESEYVRRALMIEDEHVPEDGAANHATDVSSRCDGLETFVEIEQDTGSRDPLVFQNSVDEAEGVDDKHSNQLEIDAEKTINSDRGQRSGDSESLTLQWEAAFSADLDEEWLEFSEMLSPQHVQAIHVLLGASPDMGLMRVAEQYGTMPALLLDEINDIAMETIGDLLFEGDRLVSEYMNVFEHVKR</sequence>
<proteinExistence type="predicted"/>
<gene>
    <name evidence="3" type="ORF">AMS66_18030</name>
</gene>
<organism evidence="3 4">
    <name type="scientific">Paenibacillus xylanivorans</name>
    <dbReference type="NCBI Taxonomy" id="1705561"/>
    <lineage>
        <taxon>Bacteria</taxon>
        <taxon>Bacillati</taxon>
        <taxon>Bacillota</taxon>
        <taxon>Bacilli</taxon>
        <taxon>Bacillales</taxon>
        <taxon>Paenibacillaceae</taxon>
        <taxon>Paenibacillus</taxon>
    </lineage>
</organism>
<dbReference type="Proteomes" id="UP000037688">
    <property type="component" value="Unassembled WGS sequence"/>
</dbReference>
<dbReference type="PATRIC" id="fig|1705561.3.peg.3716"/>
<dbReference type="AlphaFoldDB" id="A0A0M9BNL8"/>
<dbReference type="Pfam" id="PF13208">
    <property type="entry name" value="TerB_N"/>
    <property type="match status" value="1"/>
</dbReference>
<comment type="caution">
    <text evidence="3">The sequence shown here is derived from an EMBL/GenBank/DDBJ whole genome shotgun (WGS) entry which is preliminary data.</text>
</comment>
<protein>
    <recommendedName>
        <fullName evidence="5">TerB-C domain-containing protein</fullName>
    </recommendedName>
</protein>
<evidence type="ECO:0000259" key="1">
    <source>
        <dbReference type="Pfam" id="PF13208"/>
    </source>
</evidence>
<keyword evidence="4" id="KW-1185">Reference proteome</keyword>
<dbReference type="Pfam" id="PF15615">
    <property type="entry name" value="TerB_C"/>
    <property type="match status" value="1"/>
</dbReference>
<feature type="domain" description="TerB N-terminal" evidence="1">
    <location>
        <begin position="45"/>
        <end position="245"/>
    </location>
</feature>
<dbReference type="InterPro" id="IPR025266">
    <property type="entry name" value="TerB_N"/>
</dbReference>